<evidence type="ECO:0000313" key="2">
    <source>
        <dbReference type="Proteomes" id="UP000886520"/>
    </source>
</evidence>
<dbReference type="AlphaFoldDB" id="A0A9D4V2C0"/>
<keyword evidence="2" id="KW-1185">Reference proteome</keyword>
<gene>
    <name evidence="1" type="ORF">GOP47_0006166</name>
</gene>
<accession>A0A9D4V2C0</accession>
<evidence type="ECO:0000313" key="1">
    <source>
        <dbReference type="EMBL" id="KAI5078495.1"/>
    </source>
</evidence>
<dbReference type="EMBL" id="JABFUD020000006">
    <property type="protein sequence ID" value="KAI5078495.1"/>
    <property type="molecule type" value="Genomic_DNA"/>
</dbReference>
<sequence length="107" mass="12091">MPKVIVVKPAGAIKRVAKEAAQSTDECMGRVREVQDAIFTHYEGRTERNACDDEELEQEKAKNGKRNPTSAWACNHKALFKETTSSVKEISTKPLKEMMKRVVLSRK</sequence>
<comment type="caution">
    <text evidence="1">The sequence shown here is derived from an EMBL/GenBank/DDBJ whole genome shotgun (WGS) entry which is preliminary data.</text>
</comment>
<proteinExistence type="predicted"/>
<protein>
    <submittedName>
        <fullName evidence="1">Uncharacterized protein</fullName>
    </submittedName>
</protein>
<organism evidence="1 2">
    <name type="scientific">Adiantum capillus-veneris</name>
    <name type="common">Maidenhair fern</name>
    <dbReference type="NCBI Taxonomy" id="13818"/>
    <lineage>
        <taxon>Eukaryota</taxon>
        <taxon>Viridiplantae</taxon>
        <taxon>Streptophyta</taxon>
        <taxon>Embryophyta</taxon>
        <taxon>Tracheophyta</taxon>
        <taxon>Polypodiopsida</taxon>
        <taxon>Polypodiidae</taxon>
        <taxon>Polypodiales</taxon>
        <taxon>Pteridineae</taxon>
        <taxon>Pteridaceae</taxon>
        <taxon>Vittarioideae</taxon>
        <taxon>Adiantum</taxon>
    </lineage>
</organism>
<dbReference type="Proteomes" id="UP000886520">
    <property type="component" value="Chromosome 6"/>
</dbReference>
<name>A0A9D4V2C0_ADICA</name>
<reference evidence="1" key="1">
    <citation type="submission" date="2021-01" db="EMBL/GenBank/DDBJ databases">
        <title>Adiantum capillus-veneris genome.</title>
        <authorList>
            <person name="Fang Y."/>
            <person name="Liao Q."/>
        </authorList>
    </citation>
    <scope>NUCLEOTIDE SEQUENCE</scope>
    <source>
        <strain evidence="1">H3</strain>
        <tissue evidence="1">Leaf</tissue>
    </source>
</reference>